<evidence type="ECO:0000256" key="1">
    <source>
        <dbReference type="SAM" id="MobiDB-lite"/>
    </source>
</evidence>
<evidence type="ECO:0000256" key="2">
    <source>
        <dbReference type="SAM" id="Phobius"/>
    </source>
</evidence>
<dbReference type="RefSeq" id="WP_230273761.1">
    <property type="nucleotide sequence ID" value="NZ_JAJKFW010000022.1"/>
</dbReference>
<evidence type="ECO:0000313" key="4">
    <source>
        <dbReference type="Proteomes" id="UP001430306"/>
    </source>
</evidence>
<sequence length="266" mass="29823">MSTCVNTAGMSEPSDARSNPTTERRHQRRAGWSWLWLAQAISLLGLAIWAALDPLFSKVSRLSAWQTWQVGLNHWRIPLLVLIAALAIGSLLLLLVRFLARSNQRMRSRSLTQLLAITTLAAAWCGMLIHLDSIAWQGKRIRFVARVDQLEAIAAPLRMDWPQQDGEVSQVGPFMAYPFGRPKTLVLLQAPRITEQAVYVSSIERGDDGSIKLQLTGTDGGDWAEWHPKESHPKSFVDGLFESHRLDSATSIGRGWYLVRYQSGPR</sequence>
<feature type="transmembrane region" description="Helical" evidence="2">
    <location>
        <begin position="34"/>
        <end position="52"/>
    </location>
</feature>
<evidence type="ECO:0000313" key="3">
    <source>
        <dbReference type="EMBL" id="MCC9642810.1"/>
    </source>
</evidence>
<organism evidence="3 4">
    <name type="scientific">Rhodopirellula halodulae</name>
    <dbReference type="NCBI Taxonomy" id="2894198"/>
    <lineage>
        <taxon>Bacteria</taxon>
        <taxon>Pseudomonadati</taxon>
        <taxon>Planctomycetota</taxon>
        <taxon>Planctomycetia</taxon>
        <taxon>Pirellulales</taxon>
        <taxon>Pirellulaceae</taxon>
        <taxon>Rhodopirellula</taxon>
    </lineage>
</organism>
<accession>A0ABS8NGZ7</accession>
<keyword evidence="2" id="KW-0812">Transmembrane</keyword>
<name>A0ABS8NGZ7_9BACT</name>
<feature type="transmembrane region" description="Helical" evidence="2">
    <location>
        <begin position="111"/>
        <end position="131"/>
    </location>
</feature>
<proteinExistence type="predicted"/>
<keyword evidence="2" id="KW-0472">Membrane</keyword>
<keyword evidence="4" id="KW-1185">Reference proteome</keyword>
<feature type="region of interest" description="Disordered" evidence="1">
    <location>
        <begin position="1"/>
        <end position="24"/>
    </location>
</feature>
<reference evidence="3" key="1">
    <citation type="submission" date="2021-11" db="EMBL/GenBank/DDBJ databases">
        <title>Genome sequence.</title>
        <authorList>
            <person name="Sun Q."/>
        </authorList>
    </citation>
    <scope>NUCLEOTIDE SEQUENCE</scope>
    <source>
        <strain evidence="3">JC740</strain>
    </source>
</reference>
<dbReference type="Proteomes" id="UP001430306">
    <property type="component" value="Unassembled WGS sequence"/>
</dbReference>
<feature type="transmembrane region" description="Helical" evidence="2">
    <location>
        <begin position="77"/>
        <end position="99"/>
    </location>
</feature>
<dbReference type="EMBL" id="JAJKFW010000022">
    <property type="protein sequence ID" value="MCC9642810.1"/>
    <property type="molecule type" value="Genomic_DNA"/>
</dbReference>
<keyword evidence="2" id="KW-1133">Transmembrane helix</keyword>
<protein>
    <submittedName>
        <fullName evidence="3">Uncharacterized protein</fullName>
    </submittedName>
</protein>
<gene>
    <name evidence="3" type="ORF">LOC71_11035</name>
</gene>
<comment type="caution">
    <text evidence="3">The sequence shown here is derived from an EMBL/GenBank/DDBJ whole genome shotgun (WGS) entry which is preliminary data.</text>
</comment>